<gene>
    <name evidence="1" type="ORF">C475_11715</name>
</gene>
<evidence type="ECO:0000313" key="2">
    <source>
        <dbReference type="Proteomes" id="UP000011626"/>
    </source>
</evidence>
<sequence length="79" mass="8924">MTLDLPYHLDRELVEQYAKESDTMLEFTRTARISRDDAKRILKHYDLSDKVKTAGDTLLGSPERAAAVSEQIEQAAGNE</sequence>
<keyword evidence="2" id="KW-1185">Reference proteome</keyword>
<accession>M0CR81</accession>
<dbReference type="Proteomes" id="UP000011626">
    <property type="component" value="Unassembled WGS sequence"/>
</dbReference>
<name>M0CR81_9EURY</name>
<dbReference type="RefSeq" id="WP_006884017.1">
    <property type="nucleotide sequence ID" value="NZ_AOIU01000028.1"/>
</dbReference>
<dbReference type="EMBL" id="AOIU01000028">
    <property type="protein sequence ID" value="ELZ24902.1"/>
    <property type="molecule type" value="Genomic_DNA"/>
</dbReference>
<comment type="caution">
    <text evidence="1">The sequence shown here is derived from an EMBL/GenBank/DDBJ whole genome shotgun (WGS) entry which is preliminary data.</text>
</comment>
<proteinExistence type="predicted"/>
<evidence type="ECO:0000313" key="1">
    <source>
        <dbReference type="EMBL" id="ELZ24902.1"/>
    </source>
</evidence>
<organism evidence="1 2">
    <name type="scientific">Halosimplex carlsbadense 2-9-1</name>
    <dbReference type="NCBI Taxonomy" id="797114"/>
    <lineage>
        <taxon>Archaea</taxon>
        <taxon>Methanobacteriati</taxon>
        <taxon>Methanobacteriota</taxon>
        <taxon>Stenosarchaea group</taxon>
        <taxon>Halobacteria</taxon>
        <taxon>Halobacteriales</taxon>
        <taxon>Haloarculaceae</taxon>
        <taxon>Halosimplex</taxon>
    </lineage>
</organism>
<protein>
    <submittedName>
        <fullName evidence="1">Uncharacterized protein</fullName>
    </submittedName>
</protein>
<dbReference type="AlphaFoldDB" id="M0CR81"/>
<reference evidence="1 2" key="1">
    <citation type="journal article" date="2014" name="PLoS Genet.">
        <title>Phylogenetically driven sequencing of extremely halophilic archaea reveals strategies for static and dynamic osmo-response.</title>
        <authorList>
            <person name="Becker E.A."/>
            <person name="Seitzer P.M."/>
            <person name="Tritt A."/>
            <person name="Larsen D."/>
            <person name="Krusor M."/>
            <person name="Yao A.I."/>
            <person name="Wu D."/>
            <person name="Madern D."/>
            <person name="Eisen J.A."/>
            <person name="Darling A.E."/>
            <person name="Facciotti M.T."/>
        </authorList>
    </citation>
    <scope>NUCLEOTIDE SEQUENCE [LARGE SCALE GENOMIC DNA]</scope>
    <source>
        <strain evidence="1 2">2-9-1</strain>
    </source>
</reference>